<name>A0AAE1B911_9GAST</name>
<dbReference type="Gene3D" id="3.30.420.610">
    <property type="entry name" value="LOTUS domain-like"/>
    <property type="match status" value="1"/>
</dbReference>
<dbReference type="PANTHER" id="PTHR48025:SF1">
    <property type="entry name" value="RRM DOMAIN-CONTAINING PROTEIN"/>
    <property type="match status" value="1"/>
</dbReference>
<feature type="region of interest" description="Disordered" evidence="2">
    <location>
        <begin position="375"/>
        <end position="412"/>
    </location>
</feature>
<dbReference type="AlphaFoldDB" id="A0AAE1B911"/>
<evidence type="ECO:0000313" key="4">
    <source>
        <dbReference type="EMBL" id="KAK3801753.1"/>
    </source>
</evidence>
<feature type="compositionally biased region" description="Basic and acidic residues" evidence="2">
    <location>
        <begin position="375"/>
        <end position="390"/>
    </location>
</feature>
<dbReference type="SMART" id="SM00360">
    <property type="entry name" value="RRM"/>
    <property type="match status" value="2"/>
</dbReference>
<keyword evidence="1" id="KW-0694">RNA-binding</keyword>
<dbReference type="InterPro" id="IPR050502">
    <property type="entry name" value="Euk_RNA-bind_prot"/>
</dbReference>
<dbReference type="PANTHER" id="PTHR48025">
    <property type="entry name" value="OS02G0815200 PROTEIN"/>
    <property type="match status" value="1"/>
</dbReference>
<dbReference type="InterPro" id="IPR025605">
    <property type="entry name" value="OST-HTH/LOTUS_dom"/>
</dbReference>
<gene>
    <name evidence="4" type="ORF">RRG08_043770</name>
</gene>
<evidence type="ECO:0000259" key="3">
    <source>
        <dbReference type="PROSITE" id="PS51644"/>
    </source>
</evidence>
<dbReference type="InterPro" id="IPR035979">
    <property type="entry name" value="RBD_domain_sf"/>
</dbReference>
<reference evidence="4" key="1">
    <citation type="journal article" date="2023" name="G3 (Bethesda)">
        <title>A reference genome for the long-term kleptoplast-retaining sea slug Elysia crispata morphotype clarki.</title>
        <authorList>
            <person name="Eastman K.E."/>
            <person name="Pendleton A.L."/>
            <person name="Shaikh M.A."/>
            <person name="Suttiyut T."/>
            <person name="Ogas R."/>
            <person name="Tomko P."/>
            <person name="Gavelis G."/>
            <person name="Widhalm J.R."/>
            <person name="Wisecaver J.H."/>
        </authorList>
    </citation>
    <scope>NUCLEOTIDE SEQUENCE</scope>
    <source>
        <strain evidence="4">ECLA1</strain>
    </source>
</reference>
<proteinExistence type="predicted"/>
<dbReference type="Proteomes" id="UP001283361">
    <property type="component" value="Unassembled WGS sequence"/>
</dbReference>
<dbReference type="InterPro" id="IPR000504">
    <property type="entry name" value="RRM_dom"/>
</dbReference>
<evidence type="ECO:0000256" key="2">
    <source>
        <dbReference type="SAM" id="MobiDB-lite"/>
    </source>
</evidence>
<dbReference type="CDD" id="cd00590">
    <property type="entry name" value="RRM_SF"/>
    <property type="match status" value="2"/>
</dbReference>
<sequence>MVSLLNKEGAEPTLALVNSSRSSMSSQVPEEIKRNVRAVLLSKVGGVPMGMFIKDYKSLVLAQLDYRGLGFQTLQAFFKSIPEIARIEKNGTDLKIFGVGDPNTYLPVGARKAQGKLPKDYHKKLQASQSSDSEESSFLDMELSALEPDHLGWYSLCCPIQRAPSLDKMELESLFGQAGSEVKTHLTQRWLFVRYKSKEECKKALNIFGEDYGLCVASKQKSTGSVIDEGTKNPQKSDKKPNGCGPKGYRDKGKNSGYMTDADDRKKPPKTESKLNGHSWKGSTQENGNKMSKKEKIASSTSLFVHGISDKEAFMKLIEPYKPVEIKFATYYRGWLGFLEMETAEEAKIVIADLHQKQLGDRYIIVDYDTEKENKKKKDANENITADKESSSSTNKKNIKSPQKPEFPDMPTLVPESSATCNPNYYMDCTVFVGNFPAKTTFVALQEVFSKYHVKDMIIGNTSALEGCTRAYLYLSTINDVIQCVEEMNNYVMGDCSLKVDVPYKNEKMRFVLKNRLQLRMLENHASKPHY</sequence>
<keyword evidence="5" id="KW-1185">Reference proteome</keyword>
<dbReference type="InterPro" id="IPR012677">
    <property type="entry name" value="Nucleotide-bd_a/b_plait_sf"/>
</dbReference>
<dbReference type="GO" id="GO:0003729">
    <property type="term" value="F:mRNA binding"/>
    <property type="evidence" value="ECO:0007669"/>
    <property type="project" value="TreeGrafter"/>
</dbReference>
<dbReference type="EMBL" id="JAWDGP010000284">
    <property type="protein sequence ID" value="KAK3801753.1"/>
    <property type="molecule type" value="Genomic_DNA"/>
</dbReference>
<dbReference type="Gene3D" id="3.30.70.330">
    <property type="match status" value="2"/>
</dbReference>
<feature type="domain" description="HTH OST-type" evidence="3">
    <location>
        <begin position="28"/>
        <end position="101"/>
    </location>
</feature>
<organism evidence="4 5">
    <name type="scientific">Elysia crispata</name>
    <name type="common">lettuce slug</name>
    <dbReference type="NCBI Taxonomy" id="231223"/>
    <lineage>
        <taxon>Eukaryota</taxon>
        <taxon>Metazoa</taxon>
        <taxon>Spiralia</taxon>
        <taxon>Lophotrochozoa</taxon>
        <taxon>Mollusca</taxon>
        <taxon>Gastropoda</taxon>
        <taxon>Heterobranchia</taxon>
        <taxon>Euthyneura</taxon>
        <taxon>Panpulmonata</taxon>
        <taxon>Sacoglossa</taxon>
        <taxon>Placobranchoidea</taxon>
        <taxon>Plakobranchidae</taxon>
        <taxon>Elysia</taxon>
    </lineage>
</organism>
<dbReference type="Pfam" id="PF12872">
    <property type="entry name" value="OST-HTH"/>
    <property type="match status" value="1"/>
</dbReference>
<feature type="compositionally biased region" description="Basic and acidic residues" evidence="2">
    <location>
        <begin position="229"/>
        <end position="241"/>
    </location>
</feature>
<feature type="compositionally biased region" description="Basic and acidic residues" evidence="2">
    <location>
        <begin position="262"/>
        <end position="275"/>
    </location>
</feature>
<dbReference type="PROSITE" id="PS51644">
    <property type="entry name" value="HTH_OST"/>
    <property type="match status" value="1"/>
</dbReference>
<comment type="caution">
    <text evidence="4">The sequence shown here is derived from an EMBL/GenBank/DDBJ whole genome shotgun (WGS) entry which is preliminary data.</text>
</comment>
<dbReference type="SUPFAM" id="SSF54928">
    <property type="entry name" value="RNA-binding domain, RBD"/>
    <property type="match status" value="2"/>
</dbReference>
<evidence type="ECO:0000313" key="5">
    <source>
        <dbReference type="Proteomes" id="UP001283361"/>
    </source>
</evidence>
<protein>
    <recommendedName>
        <fullName evidence="3">HTH OST-type domain-containing protein</fullName>
    </recommendedName>
</protein>
<feature type="region of interest" description="Disordered" evidence="2">
    <location>
        <begin position="223"/>
        <end position="295"/>
    </location>
</feature>
<dbReference type="InterPro" id="IPR041966">
    <property type="entry name" value="LOTUS-like"/>
</dbReference>
<accession>A0AAE1B911</accession>
<evidence type="ECO:0000256" key="1">
    <source>
        <dbReference type="ARBA" id="ARBA00022884"/>
    </source>
</evidence>
<feature type="compositionally biased region" description="Polar residues" evidence="2">
    <location>
        <begin position="281"/>
        <end position="290"/>
    </location>
</feature>